<evidence type="ECO:0000256" key="1">
    <source>
        <dbReference type="SAM" id="MobiDB-lite"/>
    </source>
</evidence>
<feature type="compositionally biased region" description="Low complexity" evidence="1">
    <location>
        <begin position="172"/>
        <end position="184"/>
    </location>
</feature>
<feature type="transmembrane region" description="Helical" evidence="2">
    <location>
        <begin position="76"/>
        <end position="98"/>
    </location>
</feature>
<feature type="region of interest" description="Disordered" evidence="1">
    <location>
        <begin position="167"/>
        <end position="205"/>
    </location>
</feature>
<keyword evidence="2" id="KW-0472">Membrane</keyword>
<dbReference type="RefSeq" id="WP_156230457.1">
    <property type="nucleotide sequence ID" value="NZ_CP046455.1"/>
</dbReference>
<evidence type="ECO:0000313" key="5">
    <source>
        <dbReference type="Proteomes" id="UP000424462"/>
    </source>
</evidence>
<accession>A0A6B8VN11</accession>
<evidence type="ECO:0000313" key="4">
    <source>
        <dbReference type="EMBL" id="QGU06892.1"/>
    </source>
</evidence>
<keyword evidence="2" id="KW-1133">Transmembrane helix</keyword>
<dbReference type="EMBL" id="CP046455">
    <property type="protein sequence ID" value="QGU06892.1"/>
    <property type="molecule type" value="Genomic_DNA"/>
</dbReference>
<organism evidence="4 5">
    <name type="scientific">Corynebacterium occultum</name>
    <dbReference type="NCBI Taxonomy" id="2675219"/>
    <lineage>
        <taxon>Bacteria</taxon>
        <taxon>Bacillati</taxon>
        <taxon>Actinomycetota</taxon>
        <taxon>Actinomycetes</taxon>
        <taxon>Mycobacteriales</taxon>
        <taxon>Corynebacteriaceae</taxon>
        <taxon>Corynebacterium</taxon>
    </lineage>
</organism>
<evidence type="ECO:0000256" key="2">
    <source>
        <dbReference type="SAM" id="Phobius"/>
    </source>
</evidence>
<feature type="transmembrane region" description="Helical" evidence="2">
    <location>
        <begin position="21"/>
        <end position="45"/>
    </location>
</feature>
<feature type="transmembrane region" description="Helical" evidence="2">
    <location>
        <begin position="118"/>
        <end position="145"/>
    </location>
</feature>
<reference evidence="4 5" key="1">
    <citation type="submission" date="2019-11" db="EMBL/GenBank/DDBJ databases">
        <title>Complete genome sequence of Corynebacterium kalinowskii 1959, a novel Corynebacterium species isolated from soil of a small paddock in Vilsendorf, Germany.</title>
        <authorList>
            <person name="Schaffert L."/>
            <person name="Ruwe M."/>
            <person name="Milse J."/>
            <person name="Hanuschka K."/>
            <person name="Ortseifen V."/>
            <person name="Droste J."/>
            <person name="Brandt D."/>
            <person name="Schlueter L."/>
            <person name="Kutter Y."/>
            <person name="Vinke S."/>
            <person name="Viehoefer P."/>
            <person name="Jacob L."/>
            <person name="Luebke N.-C."/>
            <person name="Schulte-Berndt E."/>
            <person name="Hain C."/>
            <person name="Linder M."/>
            <person name="Schmidt P."/>
            <person name="Wollenschlaeger L."/>
            <person name="Luttermann T."/>
            <person name="Thieme E."/>
            <person name="Hassa J."/>
            <person name="Haak M."/>
            <person name="Wittchen M."/>
            <person name="Mentz A."/>
            <person name="Persicke M."/>
            <person name="Busche T."/>
            <person name="Ruckert C."/>
        </authorList>
    </citation>
    <scope>NUCLEOTIDE SEQUENCE [LARGE SCALE GENOMIC DNA]</scope>
    <source>
        <strain evidence="4 5">2039</strain>
    </source>
</reference>
<feature type="domain" description="DUF6542" evidence="3">
    <location>
        <begin position="25"/>
        <end position="148"/>
    </location>
</feature>
<keyword evidence="2" id="KW-0812">Transmembrane</keyword>
<dbReference type="AlphaFoldDB" id="A0A6B8VN11"/>
<proteinExistence type="predicted"/>
<gene>
    <name evidence="4" type="ORF">COCCU_04730</name>
</gene>
<dbReference type="Proteomes" id="UP000424462">
    <property type="component" value="Chromosome"/>
</dbReference>
<feature type="compositionally biased region" description="Basic and acidic residues" evidence="1">
    <location>
        <begin position="189"/>
        <end position="205"/>
    </location>
</feature>
<dbReference type="InterPro" id="IPR046672">
    <property type="entry name" value="DUF6542"/>
</dbReference>
<feature type="transmembrane region" description="Helical" evidence="2">
    <location>
        <begin position="51"/>
        <end position="71"/>
    </location>
</feature>
<sequence length="222" mass="24596">MSNLPPKTRKTRRRNTRPAAASFTGLPTWSGVGIIFAALVTGLLVSVAMGGLGVTYLLCFTVAGIAVALFVELRGLFLSVAVLPLLFGILTPVAAWFVAQTMATAATGFSTTAIVTAIYPLAQFFPVLIVITVGAAVIALLRLWLHQRREQEREVVAREVRRREADADRANRATAYRARQTSTRTPRRSRTERGEDRVTVEELLRRNQPRENRSIRDDLYES</sequence>
<dbReference type="Pfam" id="PF20177">
    <property type="entry name" value="DUF6542"/>
    <property type="match status" value="1"/>
</dbReference>
<evidence type="ECO:0000259" key="3">
    <source>
        <dbReference type="Pfam" id="PF20177"/>
    </source>
</evidence>
<name>A0A6B8VN11_9CORY</name>
<keyword evidence="5" id="KW-1185">Reference proteome</keyword>
<dbReference type="KEGG" id="cok:COCCU_04730"/>
<protein>
    <recommendedName>
        <fullName evidence="3">DUF6542 domain-containing protein</fullName>
    </recommendedName>
</protein>